<gene>
    <name evidence="3" type="ORF">URODEC1_LOCUS33838</name>
</gene>
<feature type="transmembrane region" description="Helical" evidence="2">
    <location>
        <begin position="622"/>
        <end position="643"/>
    </location>
</feature>
<sequence length="759" mass="80857">MANGDVVLAAVGPGGGGGGMVVLRVNRATGELVRSSITGGLFDPLHGRDLPLLAEHAGRQADTILTEENAARAALLAAEAQRVHFALFLDSGPQVPRRGLDPLPQTLLLDAGGAAIPQLSTAMADGNIVLAAVGPGGGGGLLVLRVNWATGELVGSSIAAGLFDPLHGRNLPLLAEHAGRQATAILAEENAARAALLAADAGRVHFALILDTGPQVPAAAPTPSSRRRSSTREARRLAAAARSSLPRGPQCPTAASPSMAASPRCSSTREPGRPAATSSPTSNSSARSSPATDSASPRQERRTKSASPGAGSLLPTPEAEERVVVRVFAADNNRIRGPRIAATEDPGLGRPLLAALLVSIHARGEQNAPEFVFEVEALQCGLSNATARGHCHFTDSEERVAVRLFVATNDGSHGPFIGDTGDLCFRRSLLAALVVSTGARSDRSVQIVFEVEVLRRGLSSAAAGDHRFEHVFGRGLLAAPHNARSHSHGLASRLSAPTLSNAASSRQAAAAAPPRRSAPALQPRGAAKGLKMGNMVAKRKGIQKRKVSMKLWSVEKVCIQKLTKFRSLLGDFVWFAVPSVLLFYPRRVEGNEAKDQTQDAQPHVALLQMISNIEDPSIEKKIVMASFVTFLSIWIMASLLATLGRGKSCLRLVGILTYMSVISIIAFIDYMLFKDMPQNIFYEVLFILHFTIMACCISQVWRMFVRESTSQLPSFPKFQGLVHKMRTWRRQPTTPLQENNHLGEDNSLLTPLLPNDEKV</sequence>
<feature type="compositionally biased region" description="Low complexity" evidence="1">
    <location>
        <begin position="503"/>
        <end position="520"/>
    </location>
</feature>
<dbReference type="EMBL" id="OZ075126">
    <property type="protein sequence ID" value="CAL4942901.1"/>
    <property type="molecule type" value="Genomic_DNA"/>
</dbReference>
<feature type="region of interest" description="Disordered" evidence="1">
    <location>
        <begin position="214"/>
        <end position="318"/>
    </location>
</feature>
<feature type="region of interest" description="Disordered" evidence="1">
    <location>
        <begin position="503"/>
        <end position="525"/>
    </location>
</feature>
<reference evidence="3" key="1">
    <citation type="submission" date="2024-10" db="EMBL/GenBank/DDBJ databases">
        <authorList>
            <person name="Ryan C."/>
        </authorList>
    </citation>
    <scope>NUCLEOTIDE SEQUENCE [LARGE SCALE GENOMIC DNA]</scope>
</reference>
<name>A0ABC8YEA4_9POAL</name>
<feature type="compositionally biased region" description="Low complexity" evidence="1">
    <location>
        <begin position="237"/>
        <end position="266"/>
    </location>
</feature>
<keyword evidence="4" id="KW-1185">Reference proteome</keyword>
<keyword evidence="2" id="KW-0472">Membrane</keyword>
<feature type="region of interest" description="Disordered" evidence="1">
    <location>
        <begin position="734"/>
        <end position="759"/>
    </location>
</feature>
<keyword evidence="2" id="KW-1133">Transmembrane helix</keyword>
<evidence type="ECO:0000313" key="4">
    <source>
        <dbReference type="Proteomes" id="UP001497457"/>
    </source>
</evidence>
<evidence type="ECO:0000256" key="1">
    <source>
        <dbReference type="SAM" id="MobiDB-lite"/>
    </source>
</evidence>
<accession>A0ABC8YEA4</accession>
<feature type="compositionally biased region" description="Low complexity" evidence="1">
    <location>
        <begin position="273"/>
        <end position="297"/>
    </location>
</feature>
<dbReference type="AlphaFoldDB" id="A0ABC8YEA4"/>
<protein>
    <submittedName>
        <fullName evidence="3">Uncharacterized protein</fullName>
    </submittedName>
</protein>
<organism evidence="3 4">
    <name type="scientific">Urochloa decumbens</name>
    <dbReference type="NCBI Taxonomy" id="240449"/>
    <lineage>
        <taxon>Eukaryota</taxon>
        <taxon>Viridiplantae</taxon>
        <taxon>Streptophyta</taxon>
        <taxon>Embryophyta</taxon>
        <taxon>Tracheophyta</taxon>
        <taxon>Spermatophyta</taxon>
        <taxon>Magnoliopsida</taxon>
        <taxon>Liliopsida</taxon>
        <taxon>Poales</taxon>
        <taxon>Poaceae</taxon>
        <taxon>PACMAD clade</taxon>
        <taxon>Panicoideae</taxon>
        <taxon>Panicodae</taxon>
        <taxon>Paniceae</taxon>
        <taxon>Melinidinae</taxon>
        <taxon>Urochloa</taxon>
    </lineage>
</organism>
<evidence type="ECO:0000256" key="2">
    <source>
        <dbReference type="SAM" id="Phobius"/>
    </source>
</evidence>
<proteinExistence type="predicted"/>
<evidence type="ECO:0000313" key="3">
    <source>
        <dbReference type="EMBL" id="CAL4942901.1"/>
    </source>
</evidence>
<keyword evidence="2" id="KW-0812">Transmembrane</keyword>
<feature type="transmembrane region" description="Helical" evidence="2">
    <location>
        <begin position="680"/>
        <end position="701"/>
    </location>
</feature>
<dbReference type="Proteomes" id="UP001497457">
    <property type="component" value="Chromosome 16b"/>
</dbReference>
<feature type="transmembrane region" description="Helical" evidence="2">
    <location>
        <begin position="650"/>
        <end position="668"/>
    </location>
</feature>